<gene>
    <name evidence="12" type="ORF">AC812_08900</name>
</gene>
<dbReference type="AlphaFoldDB" id="A0A0P6WZM1"/>
<dbReference type="InterPro" id="IPR050351">
    <property type="entry name" value="BphY/WalK/GraS-like"/>
</dbReference>
<dbReference type="Gene3D" id="3.30.565.10">
    <property type="entry name" value="Histidine kinase-like ATPase, C-terminal domain"/>
    <property type="match status" value="1"/>
</dbReference>
<dbReference type="PRINTS" id="PR00344">
    <property type="entry name" value="BCTRLSENSOR"/>
</dbReference>
<dbReference type="EMBL" id="LGHJ01000014">
    <property type="protein sequence ID" value="KPL75391.1"/>
    <property type="molecule type" value="Genomic_DNA"/>
</dbReference>
<dbReference type="SMART" id="SM00448">
    <property type="entry name" value="REC"/>
    <property type="match status" value="1"/>
</dbReference>
<comment type="catalytic activity">
    <reaction evidence="1">
        <text>ATP + protein L-histidine = ADP + protein N-phospho-L-histidine.</text>
        <dbReference type="EC" id="2.7.13.3"/>
    </reaction>
</comment>
<dbReference type="SMART" id="SM00091">
    <property type="entry name" value="PAS"/>
    <property type="match status" value="1"/>
</dbReference>
<proteinExistence type="predicted"/>
<dbReference type="InterPro" id="IPR029016">
    <property type="entry name" value="GAF-like_dom_sf"/>
</dbReference>
<dbReference type="Gene3D" id="3.40.50.2300">
    <property type="match status" value="1"/>
</dbReference>
<name>A0A0P6WZM1_9CHLR</name>
<evidence type="ECO:0000256" key="8">
    <source>
        <dbReference type="PROSITE-ProRule" id="PRU00169"/>
    </source>
</evidence>
<keyword evidence="13" id="KW-1185">Reference proteome</keyword>
<dbReference type="Gene3D" id="1.10.287.130">
    <property type="match status" value="1"/>
</dbReference>
<dbReference type="OrthoDB" id="9767900at2"/>
<dbReference type="InterPro" id="IPR011006">
    <property type="entry name" value="CheY-like_superfamily"/>
</dbReference>
<evidence type="ECO:0000256" key="6">
    <source>
        <dbReference type="ARBA" id="ARBA00023012"/>
    </source>
</evidence>
<keyword evidence="6" id="KW-0902">Two-component regulatory system</keyword>
<dbReference type="SUPFAM" id="SSF55874">
    <property type="entry name" value="ATPase domain of HSP90 chaperone/DNA topoisomerase II/histidine kinase"/>
    <property type="match status" value="1"/>
</dbReference>
<protein>
    <recommendedName>
        <fullName evidence="2">histidine kinase</fullName>
        <ecNumber evidence="2">2.7.13.3</ecNumber>
    </recommendedName>
</protein>
<sequence length="642" mass="71841">MNNPNKDQTILVLITDPQITYLLERVLQSAGFTVVIQSDVEAAFHYAEENHPALIVLSETLNQGKGLEVAGKFIHQFPAIPIVLLVQKDTPELLKKALRLGVSDYLCLPLRTEDILSSVQESLNKVRQSRDWVLLEARRATDRLRRRVDELETLARLGQSITSSLNSDEVLSAIVEAAVELTGAEEGSLLLLDEESGELYMRAAKNFQEDFVRTFRLPIQDTLAGSVLRTAQPVVLDESTPQKIKTSYLVHALIYVPLKVQDRVFGVLGVDNRHSRLPFHKRDINLLSTLAEYAVIALQNARLFDETQAERNKLETILKKIQDGVIVIGQNREIILINQVAEAALGLHHMNVIGKPYREVISQPELLELLDTSTRSLSNRTELVVEDGRVFGAQRTPIPDVGTALTLHDITYLKKLDRIKSEFVSTVSHDLRSPLTAILGYAELIERAGPVNELQQEFIRRVQTSVQNITHLVDDLVNLGRIEAGFDTRKETFDLRQILDLAADNFRKALARKGNTLEIKLPSPMPPFYGNPVQIRQMFEHLIDNAIKYSQPGGKIEIYGEMEQNQIILQIKDEGIGIPSVDLPFIFDKFYRASNVNSEVAGTGLGLAIVRSIVESHEGRIWVESTVGQGTTFTIVLPIVEG</sequence>
<dbReference type="Pfam" id="PF00512">
    <property type="entry name" value="HisKA"/>
    <property type="match status" value="1"/>
</dbReference>
<dbReference type="PROSITE" id="PS50112">
    <property type="entry name" value="PAS"/>
    <property type="match status" value="1"/>
</dbReference>
<dbReference type="Gene3D" id="3.30.450.20">
    <property type="entry name" value="PAS domain"/>
    <property type="match status" value="1"/>
</dbReference>
<dbReference type="InterPro" id="IPR003594">
    <property type="entry name" value="HATPase_dom"/>
</dbReference>
<reference evidence="12 13" key="1">
    <citation type="submission" date="2015-07" db="EMBL/GenBank/DDBJ databases">
        <title>Draft genome of Bellilinea caldifistulae DSM 17877.</title>
        <authorList>
            <person name="Hemp J."/>
            <person name="Ward L.M."/>
            <person name="Pace L.A."/>
            <person name="Fischer W.W."/>
        </authorList>
    </citation>
    <scope>NUCLEOTIDE SEQUENCE [LARGE SCALE GENOMIC DNA]</scope>
    <source>
        <strain evidence="12 13">GOMI-1</strain>
    </source>
</reference>
<dbReference type="GO" id="GO:0005886">
    <property type="term" value="C:plasma membrane"/>
    <property type="evidence" value="ECO:0007669"/>
    <property type="project" value="TreeGrafter"/>
</dbReference>
<dbReference type="STRING" id="360411.AC812_08900"/>
<dbReference type="PANTHER" id="PTHR45453">
    <property type="entry name" value="PHOSPHATE REGULON SENSOR PROTEIN PHOR"/>
    <property type="match status" value="1"/>
</dbReference>
<dbReference type="InterPro" id="IPR013767">
    <property type="entry name" value="PAS_fold"/>
</dbReference>
<evidence type="ECO:0000259" key="9">
    <source>
        <dbReference type="PROSITE" id="PS50109"/>
    </source>
</evidence>
<dbReference type="InterPro" id="IPR003018">
    <property type="entry name" value="GAF"/>
</dbReference>
<dbReference type="Gene3D" id="3.30.450.40">
    <property type="match status" value="1"/>
</dbReference>
<dbReference type="Pfam" id="PF13185">
    <property type="entry name" value="GAF_2"/>
    <property type="match status" value="1"/>
</dbReference>
<evidence type="ECO:0000259" key="10">
    <source>
        <dbReference type="PROSITE" id="PS50110"/>
    </source>
</evidence>
<dbReference type="SUPFAM" id="SSF55785">
    <property type="entry name" value="PYP-like sensor domain (PAS domain)"/>
    <property type="match status" value="1"/>
</dbReference>
<dbReference type="SUPFAM" id="SSF55781">
    <property type="entry name" value="GAF domain-like"/>
    <property type="match status" value="1"/>
</dbReference>
<dbReference type="PANTHER" id="PTHR45453:SF1">
    <property type="entry name" value="PHOSPHATE REGULON SENSOR PROTEIN PHOR"/>
    <property type="match status" value="1"/>
</dbReference>
<dbReference type="EC" id="2.7.13.3" evidence="2"/>
<dbReference type="InterPro" id="IPR001789">
    <property type="entry name" value="Sig_transdc_resp-reg_receiver"/>
</dbReference>
<feature type="domain" description="PAS" evidence="11">
    <location>
        <begin position="310"/>
        <end position="380"/>
    </location>
</feature>
<dbReference type="Pfam" id="PF02518">
    <property type="entry name" value="HATPase_c"/>
    <property type="match status" value="1"/>
</dbReference>
<dbReference type="InterPro" id="IPR003661">
    <property type="entry name" value="HisK_dim/P_dom"/>
</dbReference>
<accession>A0A0P6WZM1</accession>
<evidence type="ECO:0000256" key="4">
    <source>
        <dbReference type="ARBA" id="ARBA00022679"/>
    </source>
</evidence>
<dbReference type="SUPFAM" id="SSF52172">
    <property type="entry name" value="CheY-like"/>
    <property type="match status" value="1"/>
</dbReference>
<dbReference type="CDD" id="cd00082">
    <property type="entry name" value="HisKA"/>
    <property type="match status" value="1"/>
</dbReference>
<dbReference type="SUPFAM" id="SSF47384">
    <property type="entry name" value="Homodimeric domain of signal transducing histidine kinase"/>
    <property type="match status" value="1"/>
</dbReference>
<dbReference type="PROSITE" id="PS50110">
    <property type="entry name" value="RESPONSE_REGULATORY"/>
    <property type="match status" value="1"/>
</dbReference>
<dbReference type="InterPro" id="IPR036097">
    <property type="entry name" value="HisK_dim/P_sf"/>
</dbReference>
<keyword evidence="3" id="KW-0597">Phosphoprotein</keyword>
<evidence type="ECO:0000313" key="13">
    <source>
        <dbReference type="Proteomes" id="UP000050514"/>
    </source>
</evidence>
<feature type="domain" description="Response regulatory" evidence="10">
    <location>
        <begin position="9"/>
        <end position="123"/>
    </location>
</feature>
<dbReference type="PROSITE" id="PS50109">
    <property type="entry name" value="HIS_KIN"/>
    <property type="match status" value="1"/>
</dbReference>
<dbReference type="CDD" id="cd00130">
    <property type="entry name" value="PAS"/>
    <property type="match status" value="1"/>
</dbReference>
<dbReference type="Pfam" id="PF00989">
    <property type="entry name" value="PAS"/>
    <property type="match status" value="1"/>
</dbReference>
<dbReference type="Proteomes" id="UP000050514">
    <property type="component" value="Unassembled WGS sequence"/>
</dbReference>
<dbReference type="InterPro" id="IPR036890">
    <property type="entry name" value="HATPase_C_sf"/>
</dbReference>
<dbReference type="InterPro" id="IPR035965">
    <property type="entry name" value="PAS-like_dom_sf"/>
</dbReference>
<dbReference type="GO" id="GO:0016036">
    <property type="term" value="P:cellular response to phosphate starvation"/>
    <property type="evidence" value="ECO:0007669"/>
    <property type="project" value="TreeGrafter"/>
</dbReference>
<evidence type="ECO:0000256" key="7">
    <source>
        <dbReference type="ARBA" id="ARBA00023136"/>
    </source>
</evidence>
<evidence type="ECO:0000256" key="2">
    <source>
        <dbReference type="ARBA" id="ARBA00012438"/>
    </source>
</evidence>
<evidence type="ECO:0000256" key="5">
    <source>
        <dbReference type="ARBA" id="ARBA00022777"/>
    </source>
</evidence>
<evidence type="ECO:0000256" key="1">
    <source>
        <dbReference type="ARBA" id="ARBA00000085"/>
    </source>
</evidence>
<dbReference type="CDD" id="cd00075">
    <property type="entry name" value="HATPase"/>
    <property type="match status" value="1"/>
</dbReference>
<dbReference type="CDD" id="cd00156">
    <property type="entry name" value="REC"/>
    <property type="match status" value="1"/>
</dbReference>
<keyword evidence="5" id="KW-0418">Kinase</keyword>
<dbReference type="InterPro" id="IPR000014">
    <property type="entry name" value="PAS"/>
</dbReference>
<keyword evidence="4" id="KW-0808">Transferase</keyword>
<dbReference type="NCBIfam" id="TIGR00229">
    <property type="entry name" value="sensory_box"/>
    <property type="match status" value="1"/>
</dbReference>
<comment type="caution">
    <text evidence="8">Lacks conserved residue(s) required for the propagation of feature annotation.</text>
</comment>
<dbReference type="SMART" id="SM00065">
    <property type="entry name" value="GAF"/>
    <property type="match status" value="1"/>
</dbReference>
<dbReference type="InterPro" id="IPR005467">
    <property type="entry name" value="His_kinase_dom"/>
</dbReference>
<keyword evidence="7" id="KW-0472">Membrane</keyword>
<dbReference type="GO" id="GO:0000155">
    <property type="term" value="F:phosphorelay sensor kinase activity"/>
    <property type="evidence" value="ECO:0007669"/>
    <property type="project" value="InterPro"/>
</dbReference>
<comment type="caution">
    <text evidence="12">The sequence shown here is derived from an EMBL/GenBank/DDBJ whole genome shotgun (WGS) entry which is preliminary data.</text>
</comment>
<evidence type="ECO:0000256" key="3">
    <source>
        <dbReference type="ARBA" id="ARBA00022553"/>
    </source>
</evidence>
<dbReference type="Pfam" id="PF00072">
    <property type="entry name" value="Response_reg"/>
    <property type="match status" value="1"/>
</dbReference>
<feature type="domain" description="Histidine kinase" evidence="9">
    <location>
        <begin position="426"/>
        <end position="641"/>
    </location>
</feature>
<dbReference type="FunFam" id="3.30.565.10:FF:000006">
    <property type="entry name" value="Sensor histidine kinase WalK"/>
    <property type="match status" value="1"/>
</dbReference>
<dbReference type="InterPro" id="IPR004358">
    <property type="entry name" value="Sig_transdc_His_kin-like_C"/>
</dbReference>
<dbReference type="RefSeq" id="WP_061914018.1">
    <property type="nucleotide sequence ID" value="NZ_DF967971.1"/>
</dbReference>
<organism evidence="12 13">
    <name type="scientific">Bellilinea caldifistulae</name>
    <dbReference type="NCBI Taxonomy" id="360411"/>
    <lineage>
        <taxon>Bacteria</taxon>
        <taxon>Bacillati</taxon>
        <taxon>Chloroflexota</taxon>
        <taxon>Anaerolineae</taxon>
        <taxon>Anaerolineales</taxon>
        <taxon>Anaerolineaceae</taxon>
        <taxon>Bellilinea</taxon>
    </lineage>
</organism>
<dbReference type="GO" id="GO:0004721">
    <property type="term" value="F:phosphoprotein phosphatase activity"/>
    <property type="evidence" value="ECO:0007669"/>
    <property type="project" value="TreeGrafter"/>
</dbReference>
<dbReference type="SMART" id="SM00388">
    <property type="entry name" value="HisKA"/>
    <property type="match status" value="1"/>
</dbReference>
<dbReference type="SMART" id="SM00387">
    <property type="entry name" value="HATPase_c"/>
    <property type="match status" value="1"/>
</dbReference>
<evidence type="ECO:0000313" key="12">
    <source>
        <dbReference type="EMBL" id="KPL75391.1"/>
    </source>
</evidence>
<dbReference type="GO" id="GO:0006355">
    <property type="term" value="P:regulation of DNA-templated transcription"/>
    <property type="evidence" value="ECO:0007669"/>
    <property type="project" value="InterPro"/>
</dbReference>
<evidence type="ECO:0000259" key="11">
    <source>
        <dbReference type="PROSITE" id="PS50112"/>
    </source>
</evidence>